<accession>A0A0C3S2B2</accession>
<proteinExistence type="predicted"/>
<feature type="region of interest" description="Disordered" evidence="1">
    <location>
        <begin position="29"/>
        <end position="49"/>
    </location>
</feature>
<feature type="compositionally biased region" description="Polar residues" evidence="1">
    <location>
        <begin position="141"/>
        <end position="158"/>
    </location>
</feature>
<evidence type="ECO:0000256" key="1">
    <source>
        <dbReference type="SAM" id="MobiDB-lite"/>
    </source>
</evidence>
<dbReference type="Proteomes" id="UP000053257">
    <property type="component" value="Unassembled WGS sequence"/>
</dbReference>
<feature type="region of interest" description="Disordered" evidence="1">
    <location>
        <begin position="141"/>
        <end position="169"/>
    </location>
</feature>
<gene>
    <name evidence="2" type="ORF">PHLGIDRAFT_116464</name>
</gene>
<protein>
    <submittedName>
        <fullName evidence="2">Uncharacterized protein</fullName>
    </submittedName>
</protein>
<reference evidence="2 3" key="1">
    <citation type="journal article" date="2014" name="PLoS Genet.">
        <title>Analysis of the Phlebiopsis gigantea genome, transcriptome and secretome provides insight into its pioneer colonization strategies of wood.</title>
        <authorList>
            <person name="Hori C."/>
            <person name="Ishida T."/>
            <person name="Igarashi K."/>
            <person name="Samejima M."/>
            <person name="Suzuki H."/>
            <person name="Master E."/>
            <person name="Ferreira P."/>
            <person name="Ruiz-Duenas F.J."/>
            <person name="Held B."/>
            <person name="Canessa P."/>
            <person name="Larrondo L.F."/>
            <person name="Schmoll M."/>
            <person name="Druzhinina I.S."/>
            <person name="Kubicek C.P."/>
            <person name="Gaskell J.A."/>
            <person name="Kersten P."/>
            <person name="St John F."/>
            <person name="Glasner J."/>
            <person name="Sabat G."/>
            <person name="Splinter BonDurant S."/>
            <person name="Syed K."/>
            <person name="Yadav J."/>
            <person name="Mgbeahuruike A.C."/>
            <person name="Kovalchuk A."/>
            <person name="Asiegbu F.O."/>
            <person name="Lackner G."/>
            <person name="Hoffmeister D."/>
            <person name="Rencoret J."/>
            <person name="Gutierrez A."/>
            <person name="Sun H."/>
            <person name="Lindquist E."/>
            <person name="Barry K."/>
            <person name="Riley R."/>
            <person name="Grigoriev I.V."/>
            <person name="Henrissat B."/>
            <person name="Kues U."/>
            <person name="Berka R.M."/>
            <person name="Martinez A.T."/>
            <person name="Covert S.F."/>
            <person name="Blanchette R.A."/>
            <person name="Cullen D."/>
        </authorList>
    </citation>
    <scope>NUCLEOTIDE SEQUENCE [LARGE SCALE GENOMIC DNA]</scope>
    <source>
        <strain evidence="2 3">11061_1 CR5-6</strain>
    </source>
</reference>
<sequence length="169" mass="18028">MAALCKVRAPPPPPGTAAVVRAVAKPALAVPDPADSRKQPGGTRPGARLRTEEPIAVVFSAVALTFSRYLDLDQTPDPSVANILERASYQSRAPSVSRKFSMSLADASMLVPRRPPDRAASDGNHSMHVRWAAFVGESVAPKNSRSLQLRQKTSSAEVSPSAWVPTSEF</sequence>
<dbReference type="HOGENOM" id="CLU_1579090_0_0_1"/>
<name>A0A0C3S2B2_PHLG1</name>
<evidence type="ECO:0000313" key="2">
    <source>
        <dbReference type="EMBL" id="KIP09371.1"/>
    </source>
</evidence>
<keyword evidence="3" id="KW-1185">Reference proteome</keyword>
<dbReference type="EMBL" id="KN840467">
    <property type="protein sequence ID" value="KIP09371.1"/>
    <property type="molecule type" value="Genomic_DNA"/>
</dbReference>
<dbReference type="AlphaFoldDB" id="A0A0C3S2B2"/>
<organism evidence="2 3">
    <name type="scientific">Phlebiopsis gigantea (strain 11061_1 CR5-6)</name>
    <name type="common">White-rot fungus</name>
    <name type="synonym">Peniophora gigantea</name>
    <dbReference type="NCBI Taxonomy" id="745531"/>
    <lineage>
        <taxon>Eukaryota</taxon>
        <taxon>Fungi</taxon>
        <taxon>Dikarya</taxon>
        <taxon>Basidiomycota</taxon>
        <taxon>Agaricomycotina</taxon>
        <taxon>Agaricomycetes</taxon>
        <taxon>Polyporales</taxon>
        <taxon>Phanerochaetaceae</taxon>
        <taxon>Phlebiopsis</taxon>
    </lineage>
</organism>
<evidence type="ECO:0000313" key="3">
    <source>
        <dbReference type="Proteomes" id="UP000053257"/>
    </source>
</evidence>